<name>C5FDD9_ARTOC</name>
<evidence type="ECO:0000313" key="3">
    <source>
        <dbReference type="Proteomes" id="UP000002035"/>
    </source>
</evidence>
<dbReference type="HOGENOM" id="CLU_1786434_0_0_1"/>
<proteinExistence type="predicted"/>
<sequence>MAPPKGPPGSPRGRPAAPMNPGMMSPRGASSSGGMQGQNPVHPNFPAPMIPHGDPARDQPTAYSIDDLCLRPSGHFYNQTYLDYSLSYISYITTFAEFSKTSNGFIEYLICIFITIYSQRQETATSGHYVRPNLLSLPDAFTRDP</sequence>
<dbReference type="GeneID" id="9226626"/>
<feature type="compositionally biased region" description="Pro residues" evidence="1">
    <location>
        <begin position="1"/>
        <end position="10"/>
    </location>
</feature>
<dbReference type="VEuPathDB" id="FungiDB:MCYG_00801"/>
<reference evidence="3" key="1">
    <citation type="journal article" date="2012" name="MBio">
        <title>Comparative genome analysis of Trichophyton rubrum and related dermatophytes reveals candidate genes involved in infection.</title>
        <authorList>
            <person name="Martinez D.A."/>
            <person name="Oliver B.G."/>
            <person name="Graeser Y."/>
            <person name="Goldberg J.M."/>
            <person name="Li W."/>
            <person name="Martinez-Rossi N.M."/>
            <person name="Monod M."/>
            <person name="Shelest E."/>
            <person name="Barton R.C."/>
            <person name="Birch E."/>
            <person name="Brakhage A.A."/>
            <person name="Chen Z."/>
            <person name="Gurr S.J."/>
            <person name="Heiman D."/>
            <person name="Heitman J."/>
            <person name="Kosti I."/>
            <person name="Rossi A."/>
            <person name="Saif S."/>
            <person name="Samalova M."/>
            <person name="Saunders C.W."/>
            <person name="Shea T."/>
            <person name="Summerbell R.C."/>
            <person name="Xu J."/>
            <person name="Young S."/>
            <person name="Zeng Q."/>
            <person name="Birren B.W."/>
            <person name="Cuomo C.A."/>
            <person name="White T.C."/>
        </authorList>
    </citation>
    <scope>NUCLEOTIDE SEQUENCE [LARGE SCALE GENOMIC DNA]</scope>
    <source>
        <strain evidence="3">ATCC MYA-4605 / CBS 113480</strain>
    </source>
</reference>
<gene>
    <name evidence="2" type="ORF">MCYG_00801</name>
</gene>
<dbReference type="Proteomes" id="UP000002035">
    <property type="component" value="Unassembled WGS sequence"/>
</dbReference>
<dbReference type="EMBL" id="DS995701">
    <property type="protein sequence ID" value="EEQ27913.1"/>
    <property type="molecule type" value="Genomic_DNA"/>
</dbReference>
<feature type="compositionally biased region" description="Polar residues" evidence="1">
    <location>
        <begin position="28"/>
        <end position="41"/>
    </location>
</feature>
<dbReference type="OrthoDB" id="10524081at2759"/>
<evidence type="ECO:0000313" key="2">
    <source>
        <dbReference type="EMBL" id="EEQ27913.1"/>
    </source>
</evidence>
<evidence type="ECO:0000256" key="1">
    <source>
        <dbReference type="SAM" id="MobiDB-lite"/>
    </source>
</evidence>
<protein>
    <submittedName>
        <fullName evidence="2">Uncharacterized protein</fullName>
    </submittedName>
</protein>
<organism evidence="2 3">
    <name type="scientific">Arthroderma otae (strain ATCC MYA-4605 / CBS 113480)</name>
    <name type="common">Microsporum canis</name>
    <dbReference type="NCBI Taxonomy" id="554155"/>
    <lineage>
        <taxon>Eukaryota</taxon>
        <taxon>Fungi</taxon>
        <taxon>Dikarya</taxon>
        <taxon>Ascomycota</taxon>
        <taxon>Pezizomycotina</taxon>
        <taxon>Eurotiomycetes</taxon>
        <taxon>Eurotiomycetidae</taxon>
        <taxon>Onygenales</taxon>
        <taxon>Arthrodermataceae</taxon>
        <taxon>Microsporum</taxon>
    </lineage>
</organism>
<dbReference type="RefSeq" id="XP_002850697.1">
    <property type="nucleotide sequence ID" value="XM_002850651.1"/>
</dbReference>
<accession>C5FDD9</accession>
<dbReference type="AlphaFoldDB" id="C5FDD9"/>
<keyword evidence="3" id="KW-1185">Reference proteome</keyword>
<feature type="region of interest" description="Disordered" evidence="1">
    <location>
        <begin position="1"/>
        <end position="58"/>
    </location>
</feature>